<dbReference type="InterPro" id="IPR051291">
    <property type="entry name" value="CIMAP"/>
</dbReference>
<organism evidence="2 3">
    <name type="scientific">Dasyornis broadbenti</name>
    <name type="common">rufous bristle-bird</name>
    <dbReference type="NCBI Taxonomy" id="243059"/>
    <lineage>
        <taxon>Eukaryota</taxon>
        <taxon>Metazoa</taxon>
        <taxon>Chordata</taxon>
        <taxon>Craniata</taxon>
        <taxon>Vertebrata</taxon>
        <taxon>Euteleostomi</taxon>
        <taxon>Archelosauria</taxon>
        <taxon>Archosauria</taxon>
        <taxon>Dinosauria</taxon>
        <taxon>Saurischia</taxon>
        <taxon>Theropoda</taxon>
        <taxon>Coelurosauria</taxon>
        <taxon>Aves</taxon>
        <taxon>Neognathae</taxon>
        <taxon>Neoaves</taxon>
        <taxon>Telluraves</taxon>
        <taxon>Australaves</taxon>
        <taxon>Passeriformes</taxon>
        <taxon>Meliphagoidea</taxon>
        <taxon>Dasyornithidae</taxon>
        <taxon>Dasyornis</taxon>
    </lineage>
</organism>
<dbReference type="InterPro" id="IPR010736">
    <property type="entry name" value="SHIPPO-rpt"/>
</dbReference>
<accession>A0A7K6HL04</accession>
<feature type="compositionally biased region" description="Basic residues" evidence="1">
    <location>
        <begin position="1"/>
        <end position="11"/>
    </location>
</feature>
<feature type="non-terminal residue" evidence="2">
    <location>
        <position position="1"/>
    </location>
</feature>
<evidence type="ECO:0000256" key="1">
    <source>
        <dbReference type="SAM" id="MobiDB-lite"/>
    </source>
</evidence>
<evidence type="ECO:0000313" key="2">
    <source>
        <dbReference type="EMBL" id="NWV76187.1"/>
    </source>
</evidence>
<dbReference type="Proteomes" id="UP000521322">
    <property type="component" value="Unassembled WGS sequence"/>
</dbReference>
<sequence>WVGPWRPHRPRAPIATQFRTPGPKYGLPGSVGYDQHDPSRSRAPAFSFGHRMGGTAEPRSPGPQYLVPSGFTVRGQHRAPAFTMGGRARERRLSSTPGPAHYSPELANRVTLPSAPACSMCSRKLPARPQQTPGPATYHLPPVMGPRLLIKKSAPEYTMAGRSTSIFQDHRRVPGPSNYATVDTDVYMARAPRCTM</sequence>
<proteinExistence type="predicted"/>
<dbReference type="PANTHER" id="PTHR21580:SF28">
    <property type="entry name" value="BOREALIN N-TERMINAL DOMAIN-CONTAINING PROTEIN-RELATED"/>
    <property type="match status" value="1"/>
</dbReference>
<name>A0A7K6HL04_9PASS</name>
<evidence type="ECO:0000313" key="3">
    <source>
        <dbReference type="Proteomes" id="UP000521322"/>
    </source>
</evidence>
<protein>
    <submittedName>
        <fullName evidence="2">ODF3A protein</fullName>
    </submittedName>
</protein>
<comment type="caution">
    <text evidence="2">The sequence shown here is derived from an EMBL/GenBank/DDBJ whole genome shotgun (WGS) entry which is preliminary data.</text>
</comment>
<dbReference type="GO" id="GO:0005856">
    <property type="term" value="C:cytoskeleton"/>
    <property type="evidence" value="ECO:0007669"/>
    <property type="project" value="TreeGrafter"/>
</dbReference>
<keyword evidence="3" id="KW-1185">Reference proteome</keyword>
<feature type="region of interest" description="Disordered" evidence="1">
    <location>
        <begin position="1"/>
        <end position="24"/>
    </location>
</feature>
<feature type="non-terminal residue" evidence="2">
    <location>
        <position position="196"/>
    </location>
</feature>
<reference evidence="2 3" key="1">
    <citation type="submission" date="2019-09" db="EMBL/GenBank/DDBJ databases">
        <title>Bird 10,000 Genomes (B10K) Project - Family phase.</title>
        <authorList>
            <person name="Zhang G."/>
        </authorList>
    </citation>
    <scope>NUCLEOTIDE SEQUENCE [LARGE SCALE GENOMIC DNA]</scope>
    <source>
        <strain evidence="2">B10K-DU-029-49</strain>
        <tissue evidence="2">Liver</tissue>
    </source>
</reference>
<gene>
    <name evidence="2" type="primary">Odf3_0</name>
    <name evidence="2" type="ORF">DASBRO_R07510</name>
</gene>
<dbReference type="EMBL" id="VZRN01001491">
    <property type="protein sequence ID" value="NWV76187.1"/>
    <property type="molecule type" value="Genomic_DNA"/>
</dbReference>
<dbReference type="PANTHER" id="PTHR21580">
    <property type="entry name" value="SHIPPO-1-RELATED"/>
    <property type="match status" value="1"/>
</dbReference>
<dbReference type="Pfam" id="PF07004">
    <property type="entry name" value="SHIPPO-rpt"/>
    <property type="match status" value="3"/>
</dbReference>
<dbReference type="AlphaFoldDB" id="A0A7K6HL04"/>